<keyword evidence="26" id="KW-1185">Reference proteome</keyword>
<dbReference type="Pfam" id="PF00024">
    <property type="entry name" value="PAN_1"/>
    <property type="match status" value="1"/>
</dbReference>
<dbReference type="InterPro" id="IPR036426">
    <property type="entry name" value="Bulb-type_lectin_dom_sf"/>
</dbReference>
<evidence type="ECO:0000256" key="3">
    <source>
        <dbReference type="ARBA" id="ARBA00022527"/>
    </source>
</evidence>
<evidence type="ECO:0000259" key="22">
    <source>
        <dbReference type="PROSITE" id="PS50011"/>
    </source>
</evidence>
<keyword evidence="16" id="KW-0325">Glycoprotein</keyword>
<dbReference type="GO" id="GO:0004674">
    <property type="term" value="F:protein serine/threonine kinase activity"/>
    <property type="evidence" value="ECO:0007669"/>
    <property type="project" value="UniProtKB-KW"/>
</dbReference>
<dbReference type="Pfam" id="PF01453">
    <property type="entry name" value="B_lectin"/>
    <property type="match status" value="1"/>
</dbReference>
<keyword evidence="13 21" id="KW-0472">Membrane</keyword>
<dbReference type="Gene3D" id="3.50.4.10">
    <property type="entry name" value="Hepatocyte Growth Factor"/>
    <property type="match status" value="1"/>
</dbReference>
<keyword evidence="7" id="KW-0430">Lectin</keyword>
<evidence type="ECO:0000256" key="14">
    <source>
        <dbReference type="ARBA" id="ARBA00023157"/>
    </source>
</evidence>
<dbReference type="Gene3D" id="3.30.200.20">
    <property type="entry name" value="Phosphorylase Kinase, domain 1"/>
    <property type="match status" value="1"/>
</dbReference>
<feature type="transmembrane region" description="Helical" evidence="21">
    <location>
        <begin position="440"/>
        <end position="463"/>
    </location>
</feature>
<dbReference type="Gene3D" id="2.90.10.10">
    <property type="entry name" value="Bulb-type lectin domain"/>
    <property type="match status" value="2"/>
</dbReference>
<feature type="domain" description="Bulb-type lectin" evidence="23">
    <location>
        <begin position="30"/>
        <end position="152"/>
    </location>
</feature>
<keyword evidence="14" id="KW-1015">Disulfide bond</keyword>
<proteinExistence type="inferred from homology"/>
<dbReference type="PROSITE" id="PS50948">
    <property type="entry name" value="PAN"/>
    <property type="match status" value="1"/>
</dbReference>
<dbReference type="SUPFAM" id="SSF51110">
    <property type="entry name" value="alpha-D-mannose-specific plant lectins"/>
    <property type="match status" value="2"/>
</dbReference>
<comment type="subcellular location">
    <subcellularLocation>
        <location evidence="1">Cell membrane</location>
        <topology evidence="1">Single-pass type I membrane protein</topology>
    </subcellularLocation>
</comment>
<dbReference type="Pfam" id="PF00954">
    <property type="entry name" value="S_locus_glycop"/>
    <property type="match status" value="1"/>
</dbReference>
<feature type="domain" description="Bulb-type lectin" evidence="23">
    <location>
        <begin position="155"/>
        <end position="274"/>
    </location>
</feature>
<feature type="domain" description="Protein kinase" evidence="22">
    <location>
        <begin position="490"/>
        <end position="760"/>
    </location>
</feature>
<dbReference type="AlphaFoldDB" id="A0AA88QYM7"/>
<comment type="catalytic activity">
    <reaction evidence="18 19">
        <text>L-seryl-[protein] + ATP = O-phospho-L-seryl-[protein] + ADP + H(+)</text>
        <dbReference type="Rhea" id="RHEA:17989"/>
        <dbReference type="Rhea" id="RHEA-COMP:9863"/>
        <dbReference type="Rhea" id="RHEA-COMP:11604"/>
        <dbReference type="ChEBI" id="CHEBI:15378"/>
        <dbReference type="ChEBI" id="CHEBI:29999"/>
        <dbReference type="ChEBI" id="CHEBI:30616"/>
        <dbReference type="ChEBI" id="CHEBI:83421"/>
        <dbReference type="ChEBI" id="CHEBI:456216"/>
        <dbReference type="EC" id="2.7.11.1"/>
    </reaction>
</comment>
<dbReference type="GO" id="GO:0048544">
    <property type="term" value="P:recognition of pollen"/>
    <property type="evidence" value="ECO:0007669"/>
    <property type="project" value="InterPro"/>
</dbReference>
<feature type="region of interest" description="Disordered" evidence="20">
    <location>
        <begin position="740"/>
        <end position="766"/>
    </location>
</feature>
<evidence type="ECO:0000256" key="6">
    <source>
        <dbReference type="ARBA" id="ARBA00022729"/>
    </source>
</evidence>
<dbReference type="SMART" id="SM00473">
    <property type="entry name" value="PAN_AP"/>
    <property type="match status" value="1"/>
</dbReference>
<dbReference type="CDD" id="cd00028">
    <property type="entry name" value="B_lectin"/>
    <property type="match status" value="1"/>
</dbReference>
<keyword evidence="8" id="KW-0677">Repeat</keyword>
<dbReference type="InterPro" id="IPR003609">
    <property type="entry name" value="Pan_app"/>
</dbReference>
<evidence type="ECO:0000256" key="8">
    <source>
        <dbReference type="ARBA" id="ARBA00022737"/>
    </source>
</evidence>
<name>A0AA88QYM7_9ASTE</name>
<evidence type="ECO:0000256" key="11">
    <source>
        <dbReference type="ARBA" id="ARBA00022840"/>
    </source>
</evidence>
<keyword evidence="2" id="KW-1003">Cell membrane</keyword>
<dbReference type="InterPro" id="IPR024171">
    <property type="entry name" value="SRK-like_kinase"/>
</dbReference>
<dbReference type="InterPro" id="IPR001480">
    <property type="entry name" value="Bulb-type_lectin_dom"/>
</dbReference>
<dbReference type="FunFam" id="1.10.510.10:FF:000846">
    <property type="entry name" value="G-type lectin S-receptor-like serine/threonine-protein kinase SD3-1"/>
    <property type="match status" value="1"/>
</dbReference>
<gene>
    <name evidence="25" type="ORF">RJ640_010757</name>
</gene>
<evidence type="ECO:0000256" key="1">
    <source>
        <dbReference type="ARBA" id="ARBA00004251"/>
    </source>
</evidence>
<comment type="similarity">
    <text evidence="19">Belongs to the protein kinase superfamily. Ser/Thr protein kinase family.</text>
</comment>
<evidence type="ECO:0000256" key="18">
    <source>
        <dbReference type="ARBA" id="ARBA00048679"/>
    </source>
</evidence>
<keyword evidence="9 19" id="KW-0547">Nucleotide-binding</keyword>
<evidence type="ECO:0000256" key="13">
    <source>
        <dbReference type="ARBA" id="ARBA00023136"/>
    </source>
</evidence>
<reference evidence="25" key="1">
    <citation type="submission" date="2022-12" db="EMBL/GenBank/DDBJ databases">
        <title>Draft genome assemblies for two species of Escallonia (Escalloniales).</title>
        <authorList>
            <person name="Chanderbali A."/>
            <person name="Dervinis C."/>
            <person name="Anghel I."/>
            <person name="Soltis D."/>
            <person name="Soltis P."/>
            <person name="Zapata F."/>
        </authorList>
    </citation>
    <scope>NUCLEOTIDE SEQUENCE</scope>
    <source>
        <strain evidence="25">UCBG92.1500</strain>
        <tissue evidence="25">Leaf</tissue>
    </source>
</reference>
<feature type="compositionally biased region" description="Acidic residues" evidence="20">
    <location>
        <begin position="753"/>
        <end position="766"/>
    </location>
</feature>
<dbReference type="EMBL" id="JAVXUO010002165">
    <property type="protein sequence ID" value="KAK2975698.1"/>
    <property type="molecule type" value="Genomic_DNA"/>
</dbReference>
<dbReference type="PIRSF" id="PIRSF000641">
    <property type="entry name" value="SRK"/>
    <property type="match status" value="1"/>
</dbReference>
<dbReference type="InterPro" id="IPR000719">
    <property type="entry name" value="Prot_kinase_dom"/>
</dbReference>
<evidence type="ECO:0000256" key="5">
    <source>
        <dbReference type="ARBA" id="ARBA00022692"/>
    </source>
</evidence>
<dbReference type="PANTHER" id="PTHR47974">
    <property type="entry name" value="OS07G0415500 PROTEIN"/>
    <property type="match status" value="1"/>
</dbReference>
<accession>A0AA88QYM7</accession>
<evidence type="ECO:0000256" key="9">
    <source>
        <dbReference type="ARBA" id="ARBA00022741"/>
    </source>
</evidence>
<feature type="transmembrane region" description="Helical" evidence="21">
    <location>
        <begin position="7"/>
        <end position="28"/>
    </location>
</feature>
<evidence type="ECO:0000256" key="17">
    <source>
        <dbReference type="ARBA" id="ARBA00047899"/>
    </source>
</evidence>
<keyword evidence="4 19" id="KW-0808">Transferase</keyword>
<keyword evidence="12 21" id="KW-1133">Transmembrane helix</keyword>
<keyword evidence="3 19" id="KW-0723">Serine/threonine-protein kinase</keyword>
<comment type="caution">
    <text evidence="25">The sequence shown here is derived from an EMBL/GenBank/DDBJ whole genome shotgun (WGS) entry which is preliminary data.</text>
</comment>
<dbReference type="GO" id="GO:0030246">
    <property type="term" value="F:carbohydrate binding"/>
    <property type="evidence" value="ECO:0007669"/>
    <property type="project" value="UniProtKB-KW"/>
</dbReference>
<evidence type="ECO:0000256" key="21">
    <source>
        <dbReference type="SAM" id="Phobius"/>
    </source>
</evidence>
<dbReference type="FunFam" id="2.90.10.10:FF:000016">
    <property type="entry name" value="G-type lectin S-receptor-like serine/threonine-protein kinase"/>
    <property type="match status" value="1"/>
</dbReference>
<dbReference type="InterPro" id="IPR001245">
    <property type="entry name" value="Ser-Thr/Tyr_kinase_cat_dom"/>
</dbReference>
<dbReference type="PROSITE" id="PS50927">
    <property type="entry name" value="BULB_LECTIN"/>
    <property type="match status" value="2"/>
</dbReference>
<protein>
    <recommendedName>
        <fullName evidence="19">Receptor-like serine/threonine-protein kinase</fullName>
        <ecNumber evidence="19">2.7.11.1</ecNumber>
    </recommendedName>
</protein>
<comment type="catalytic activity">
    <reaction evidence="17 19">
        <text>L-threonyl-[protein] + ATP = O-phospho-L-threonyl-[protein] + ADP + H(+)</text>
        <dbReference type="Rhea" id="RHEA:46608"/>
        <dbReference type="Rhea" id="RHEA-COMP:11060"/>
        <dbReference type="Rhea" id="RHEA-COMP:11605"/>
        <dbReference type="ChEBI" id="CHEBI:15378"/>
        <dbReference type="ChEBI" id="CHEBI:30013"/>
        <dbReference type="ChEBI" id="CHEBI:30616"/>
        <dbReference type="ChEBI" id="CHEBI:61977"/>
        <dbReference type="ChEBI" id="CHEBI:456216"/>
        <dbReference type="EC" id="2.7.11.1"/>
    </reaction>
</comment>
<evidence type="ECO:0000256" key="12">
    <source>
        <dbReference type="ARBA" id="ARBA00022989"/>
    </source>
</evidence>
<sequence length="766" mass="84768">MLGTDRLFFHIPFLLCTSLGFFCFPVVISQIPLGSRLSVEENNYWVSSNGDFAIGFFNRSNQYSVGVRFSSRSIPVSKQKFVWVAGADLTVGDKSHFQLTKSGELVLFDSSRGVIAWDSNTTNSSVASAILRDDGNLVLLKGNKDIVWQSFDNPSDTLLPGQNLSASRMLRAASRNSVSSYYSLYMDALGQLQLKWETSVIYWTSGNPSESRVQATLRSDGTIHLLDQNSRSVWSVLGGDHHDPDVKFRILRLDVDGNLRLYSWVQSSTSWISVWQAISNQCNVFATCGLCGICVFNVSGSPVCKCPFTPMSEPNSKCLVPYRQDCKSGSSMDMYEHTFVYGIYPPNETIVRSSLERCKRLCQEDPLCTAATFTNDGTAECRITKTQYISGQSDPSLGSISLVKRCSDPIAVLPVLPKSPLSSPPYTAQEGSHNLCVPCLVAVAVGTFITFFVIQLGIGLYFYRKRITLRKNAALTHVGPNADVFIMLSFAELESITENFRHQIGPNMYKGMLPNNRPVAVKALNATIEERKFRRAVSEVRSVSHKNLVKLEGYCCESGHRYLVYEFARNGSLRKCLDDAKMCKRLTWRKRMDACLAVARAISYLHAGCREFVSHGNLKCENVVLDDDLEAKVSEFGLGGVISEPSNSGGSAGKDVQDFGKMVVALVSGRHTTNDALKWAYQKWAGAQAAEVVDKRFQGGVDLDELERAMRIAFWCLQFDERMRPSMGEVVKVLEGALAVDPSPPPFALETPPGEEEESLGSDPEP</sequence>
<evidence type="ECO:0000256" key="7">
    <source>
        <dbReference type="ARBA" id="ARBA00022734"/>
    </source>
</evidence>
<evidence type="ECO:0000256" key="15">
    <source>
        <dbReference type="ARBA" id="ARBA00023170"/>
    </source>
</evidence>
<dbReference type="EC" id="2.7.11.1" evidence="19"/>
<dbReference type="PROSITE" id="PS50011">
    <property type="entry name" value="PROTEIN_KINASE_DOM"/>
    <property type="match status" value="1"/>
</dbReference>
<keyword evidence="6" id="KW-0732">Signal</keyword>
<dbReference type="GO" id="GO:0005886">
    <property type="term" value="C:plasma membrane"/>
    <property type="evidence" value="ECO:0007669"/>
    <property type="project" value="UniProtKB-SubCell"/>
</dbReference>
<keyword evidence="5 21" id="KW-0812">Transmembrane</keyword>
<dbReference type="InterPro" id="IPR011009">
    <property type="entry name" value="Kinase-like_dom_sf"/>
</dbReference>
<dbReference type="GO" id="GO:0005524">
    <property type="term" value="F:ATP binding"/>
    <property type="evidence" value="ECO:0007669"/>
    <property type="project" value="UniProtKB-KW"/>
</dbReference>
<dbReference type="Proteomes" id="UP001187471">
    <property type="component" value="Unassembled WGS sequence"/>
</dbReference>
<organism evidence="25 26">
    <name type="scientific">Escallonia rubra</name>
    <dbReference type="NCBI Taxonomy" id="112253"/>
    <lineage>
        <taxon>Eukaryota</taxon>
        <taxon>Viridiplantae</taxon>
        <taxon>Streptophyta</taxon>
        <taxon>Embryophyta</taxon>
        <taxon>Tracheophyta</taxon>
        <taxon>Spermatophyta</taxon>
        <taxon>Magnoliopsida</taxon>
        <taxon>eudicotyledons</taxon>
        <taxon>Gunneridae</taxon>
        <taxon>Pentapetalae</taxon>
        <taxon>asterids</taxon>
        <taxon>campanulids</taxon>
        <taxon>Escalloniales</taxon>
        <taxon>Escalloniaceae</taxon>
        <taxon>Escallonia</taxon>
    </lineage>
</organism>
<evidence type="ECO:0000313" key="25">
    <source>
        <dbReference type="EMBL" id="KAK2975698.1"/>
    </source>
</evidence>
<evidence type="ECO:0000256" key="16">
    <source>
        <dbReference type="ARBA" id="ARBA00023180"/>
    </source>
</evidence>
<evidence type="ECO:0000259" key="23">
    <source>
        <dbReference type="PROSITE" id="PS50927"/>
    </source>
</evidence>
<evidence type="ECO:0000259" key="24">
    <source>
        <dbReference type="PROSITE" id="PS50948"/>
    </source>
</evidence>
<dbReference type="PANTHER" id="PTHR47974:SF13">
    <property type="entry name" value="G-TYPE LECTIN S-RECEPTOR-LIKE SERINE_THREONINE-PROTEIN KINASE SD3-1"/>
    <property type="match status" value="1"/>
</dbReference>
<dbReference type="SMART" id="SM00108">
    <property type="entry name" value="B_lectin"/>
    <property type="match status" value="1"/>
</dbReference>
<dbReference type="Gene3D" id="1.10.510.10">
    <property type="entry name" value="Transferase(Phosphotransferase) domain 1"/>
    <property type="match status" value="2"/>
</dbReference>
<dbReference type="Pfam" id="PF07714">
    <property type="entry name" value="PK_Tyr_Ser-Thr"/>
    <property type="match status" value="1"/>
</dbReference>
<evidence type="ECO:0000256" key="4">
    <source>
        <dbReference type="ARBA" id="ARBA00022679"/>
    </source>
</evidence>
<keyword evidence="11 19" id="KW-0067">ATP-binding</keyword>
<feature type="domain" description="Apple" evidence="24">
    <location>
        <begin position="326"/>
        <end position="406"/>
    </location>
</feature>
<dbReference type="FunFam" id="3.30.200.20:FF:000798">
    <property type="entry name" value="G-type lectin S-receptor-like serine/threonine-protein kinase SD3-1"/>
    <property type="match status" value="1"/>
</dbReference>
<dbReference type="SUPFAM" id="SSF56112">
    <property type="entry name" value="Protein kinase-like (PK-like)"/>
    <property type="match status" value="1"/>
</dbReference>
<evidence type="ECO:0000313" key="26">
    <source>
        <dbReference type="Proteomes" id="UP001187471"/>
    </source>
</evidence>
<keyword evidence="15" id="KW-0675">Receptor</keyword>
<evidence type="ECO:0000256" key="10">
    <source>
        <dbReference type="ARBA" id="ARBA00022777"/>
    </source>
</evidence>
<evidence type="ECO:0000256" key="19">
    <source>
        <dbReference type="PIRNR" id="PIRNR000641"/>
    </source>
</evidence>
<dbReference type="InterPro" id="IPR000858">
    <property type="entry name" value="S_locus_glycoprot_dom"/>
</dbReference>
<keyword evidence="10 19" id="KW-0418">Kinase</keyword>
<evidence type="ECO:0000256" key="20">
    <source>
        <dbReference type="SAM" id="MobiDB-lite"/>
    </source>
</evidence>
<evidence type="ECO:0000256" key="2">
    <source>
        <dbReference type="ARBA" id="ARBA00022475"/>
    </source>
</evidence>